<keyword evidence="3" id="KW-1185">Reference proteome</keyword>
<proteinExistence type="predicted"/>
<comment type="caution">
    <text evidence="2">The sequence shown here is derived from an EMBL/GenBank/DDBJ whole genome shotgun (WGS) entry which is preliminary data.</text>
</comment>
<organism evidence="2 3">
    <name type="scientific">Pocillopora meandrina</name>
    <dbReference type="NCBI Taxonomy" id="46732"/>
    <lineage>
        <taxon>Eukaryota</taxon>
        <taxon>Metazoa</taxon>
        <taxon>Cnidaria</taxon>
        <taxon>Anthozoa</taxon>
        <taxon>Hexacorallia</taxon>
        <taxon>Scleractinia</taxon>
        <taxon>Astrocoeniina</taxon>
        <taxon>Pocilloporidae</taxon>
        <taxon>Pocillopora</taxon>
    </lineage>
</organism>
<keyword evidence="1" id="KW-0175">Coiled coil</keyword>
<accession>A0AAU9XGM9</accession>
<dbReference type="Proteomes" id="UP001159428">
    <property type="component" value="Unassembled WGS sequence"/>
</dbReference>
<evidence type="ECO:0000313" key="3">
    <source>
        <dbReference type="Proteomes" id="UP001159428"/>
    </source>
</evidence>
<name>A0AAU9XGM9_9CNID</name>
<gene>
    <name evidence="2" type="ORF">PMEA_00022492</name>
</gene>
<feature type="coiled-coil region" evidence="1">
    <location>
        <begin position="3"/>
        <end position="37"/>
    </location>
</feature>
<reference evidence="2 3" key="1">
    <citation type="submission" date="2022-05" db="EMBL/GenBank/DDBJ databases">
        <authorList>
            <consortium name="Genoscope - CEA"/>
            <person name="William W."/>
        </authorList>
    </citation>
    <scope>NUCLEOTIDE SEQUENCE [LARGE SCALE GENOMIC DNA]</scope>
</reference>
<sequence length="136" mass="15680">NLVKTKSEAIKTLQTKLADAKKTLAELKAELKTLRQRTADEPQQQQILKENNCSMANAFRLADCPCSTLRDFIAIAELRIVDEREFESASREISVGSVKDLETVCRRRLRRHLPAMANMRREGQLLPLKFDDRFYD</sequence>
<feature type="non-terminal residue" evidence="2">
    <location>
        <position position="1"/>
    </location>
</feature>
<dbReference type="AlphaFoldDB" id="A0AAU9XGM9"/>
<evidence type="ECO:0000256" key="1">
    <source>
        <dbReference type="SAM" id="Coils"/>
    </source>
</evidence>
<dbReference type="EMBL" id="CALNXJ010000040">
    <property type="protein sequence ID" value="CAH3145306.1"/>
    <property type="molecule type" value="Genomic_DNA"/>
</dbReference>
<evidence type="ECO:0000313" key="2">
    <source>
        <dbReference type="EMBL" id="CAH3145306.1"/>
    </source>
</evidence>
<protein>
    <submittedName>
        <fullName evidence="2">Uncharacterized protein</fullName>
    </submittedName>
</protein>